<dbReference type="EMBL" id="AY228468">
    <property type="protein sequence ID" value="AAO73988.1"/>
    <property type="molecule type" value="Genomic_DNA"/>
</dbReference>
<protein>
    <submittedName>
        <fullName evidence="1">ORF47d</fullName>
    </submittedName>
</protein>
<accession>Q85X74</accession>
<evidence type="ECO:0000313" key="1">
    <source>
        <dbReference type="EMBL" id="AAO73988.1"/>
    </source>
</evidence>
<keyword evidence="1" id="KW-0150">Chloroplast</keyword>
<dbReference type="AlphaFoldDB" id="Q85X74"/>
<geneLocation type="chloroplast" evidence="1"/>
<sequence length="47" mass="5344">MGMGRGQAVRQQVLILLFGGSNPSVPDLFHWFLFSLPSLFPFFFRKG</sequence>
<name>Q85X74_PINKO</name>
<reference evidence="1" key="1">
    <citation type="submission" date="2007-04" db="EMBL/GenBank/DDBJ databases">
        <authorList>
            <person name="Noh E.W."/>
            <person name="Lee J.S."/>
            <person name="Choi Y.I."/>
            <person name="Han M.S."/>
            <person name="Yi Y.S."/>
            <person name="Han S.U."/>
        </authorList>
    </citation>
    <scope>NUCLEOTIDE SEQUENCE</scope>
</reference>
<proteinExistence type="predicted"/>
<keyword evidence="1" id="KW-0934">Plastid</keyword>
<organism evidence="1">
    <name type="scientific">Pinus koraiensis</name>
    <name type="common">Korean pine</name>
    <dbReference type="NCBI Taxonomy" id="88728"/>
    <lineage>
        <taxon>Eukaryota</taxon>
        <taxon>Viridiplantae</taxon>
        <taxon>Streptophyta</taxon>
        <taxon>Embryophyta</taxon>
        <taxon>Tracheophyta</taxon>
        <taxon>Spermatophyta</taxon>
        <taxon>Pinopsida</taxon>
        <taxon>Pinidae</taxon>
        <taxon>Conifers I</taxon>
        <taxon>Pinales</taxon>
        <taxon>Pinaceae</taxon>
        <taxon>Pinus</taxon>
        <taxon>Pinus subgen. Strobus</taxon>
    </lineage>
</organism>